<proteinExistence type="predicted"/>
<gene>
    <name evidence="4" type="ORF">COT78_03390</name>
</gene>
<dbReference type="Proteomes" id="UP000231382">
    <property type="component" value="Unassembled WGS sequence"/>
</dbReference>
<dbReference type="SMART" id="SM00646">
    <property type="entry name" value="Ami_3"/>
    <property type="match status" value="1"/>
</dbReference>
<feature type="domain" description="MurNAc-LAA" evidence="3">
    <location>
        <begin position="129"/>
        <end position="240"/>
    </location>
</feature>
<sequence length="264" mass="29098">MIRYRQKQKRRKTMAIAVFLFLIFAAAGISFLISSRNSQIIATADTTEPDNPDTLPKGSVTEEAPTKTEIVCLDPGHGGKDAGAVYKNITESELNLKVALQVRDMLEADGYKVYMSRSDDSFVYKRPRARYCNSINASIMVAIHHNSYNTDHNVNYSTALYNKDIDKALAASVLNAVSEKLNTRNQGIATFDDSLLYIATMPAMLSEATFITSSAEYQQIIQKNSPRITAEAQGIATGIENYFADQTASADITSTDSLIIDRPD</sequence>
<dbReference type="SUPFAM" id="SSF53187">
    <property type="entry name" value="Zn-dependent exopeptidases"/>
    <property type="match status" value="1"/>
</dbReference>
<dbReference type="GO" id="GO:0009253">
    <property type="term" value="P:peptidoglycan catabolic process"/>
    <property type="evidence" value="ECO:0007669"/>
    <property type="project" value="InterPro"/>
</dbReference>
<evidence type="ECO:0000256" key="1">
    <source>
        <dbReference type="ARBA" id="ARBA00022801"/>
    </source>
</evidence>
<comment type="caution">
    <text evidence="4">The sequence shown here is derived from an EMBL/GenBank/DDBJ whole genome shotgun (WGS) entry which is preliminary data.</text>
</comment>
<protein>
    <recommendedName>
        <fullName evidence="3">MurNAc-LAA domain-containing protein</fullName>
    </recommendedName>
</protein>
<accession>A0A2H0W812</accession>
<reference evidence="5" key="1">
    <citation type="submission" date="2017-09" db="EMBL/GenBank/DDBJ databases">
        <title>Depth-based differentiation of microbial function through sediment-hosted aquifers and enrichment of novel symbionts in the deep terrestrial subsurface.</title>
        <authorList>
            <person name="Probst A.J."/>
            <person name="Ladd B."/>
            <person name="Jarett J.K."/>
            <person name="Geller-Mcgrath D.E."/>
            <person name="Sieber C.M.K."/>
            <person name="Emerson J.B."/>
            <person name="Anantharaman K."/>
            <person name="Thomas B.C."/>
            <person name="Malmstrom R."/>
            <person name="Stieglmeier M."/>
            <person name="Klingl A."/>
            <person name="Woyke T."/>
            <person name="Ryan C.M."/>
            <person name="Banfield J.F."/>
        </authorList>
    </citation>
    <scope>NUCLEOTIDE SEQUENCE [LARGE SCALE GENOMIC DNA]</scope>
</reference>
<dbReference type="PANTHER" id="PTHR30404:SF0">
    <property type="entry name" value="N-ACETYLMURAMOYL-L-ALANINE AMIDASE AMIC"/>
    <property type="match status" value="1"/>
</dbReference>
<feature type="region of interest" description="Disordered" evidence="2">
    <location>
        <begin position="44"/>
        <end position="63"/>
    </location>
</feature>
<dbReference type="InterPro" id="IPR050695">
    <property type="entry name" value="N-acetylmuramoyl_amidase_3"/>
</dbReference>
<dbReference type="GO" id="GO:0030288">
    <property type="term" value="C:outer membrane-bounded periplasmic space"/>
    <property type="evidence" value="ECO:0007669"/>
    <property type="project" value="TreeGrafter"/>
</dbReference>
<keyword evidence="1" id="KW-0378">Hydrolase</keyword>
<dbReference type="Pfam" id="PF01520">
    <property type="entry name" value="Amidase_3"/>
    <property type="match status" value="1"/>
</dbReference>
<dbReference type="EMBL" id="PEZW01000021">
    <property type="protein sequence ID" value="PIS07487.1"/>
    <property type="molecule type" value="Genomic_DNA"/>
</dbReference>
<dbReference type="GO" id="GO:0008745">
    <property type="term" value="F:N-acetylmuramoyl-L-alanine amidase activity"/>
    <property type="evidence" value="ECO:0007669"/>
    <property type="project" value="InterPro"/>
</dbReference>
<evidence type="ECO:0000313" key="4">
    <source>
        <dbReference type="EMBL" id="PIS07487.1"/>
    </source>
</evidence>
<dbReference type="Gene3D" id="3.40.630.40">
    <property type="entry name" value="Zn-dependent exopeptidases"/>
    <property type="match status" value="1"/>
</dbReference>
<name>A0A2H0W812_9BACT</name>
<evidence type="ECO:0000259" key="3">
    <source>
        <dbReference type="SMART" id="SM00646"/>
    </source>
</evidence>
<dbReference type="InterPro" id="IPR002508">
    <property type="entry name" value="MurNAc-LAA_cat"/>
</dbReference>
<organism evidence="4 5">
    <name type="scientific">Candidatus Berkelbacteria bacterium CG10_big_fil_rev_8_21_14_0_10_43_13</name>
    <dbReference type="NCBI Taxonomy" id="1974514"/>
    <lineage>
        <taxon>Bacteria</taxon>
        <taxon>Candidatus Berkelbacteria</taxon>
    </lineage>
</organism>
<dbReference type="CDD" id="cd02696">
    <property type="entry name" value="MurNAc-LAA"/>
    <property type="match status" value="1"/>
</dbReference>
<evidence type="ECO:0000256" key="2">
    <source>
        <dbReference type="SAM" id="MobiDB-lite"/>
    </source>
</evidence>
<dbReference type="PANTHER" id="PTHR30404">
    <property type="entry name" value="N-ACETYLMURAMOYL-L-ALANINE AMIDASE"/>
    <property type="match status" value="1"/>
</dbReference>
<dbReference type="AlphaFoldDB" id="A0A2H0W812"/>
<evidence type="ECO:0000313" key="5">
    <source>
        <dbReference type="Proteomes" id="UP000231382"/>
    </source>
</evidence>